<organism evidence="8">
    <name type="scientific">hydrothermal vent metagenome</name>
    <dbReference type="NCBI Taxonomy" id="652676"/>
    <lineage>
        <taxon>unclassified sequences</taxon>
        <taxon>metagenomes</taxon>
        <taxon>ecological metagenomes</taxon>
    </lineage>
</organism>
<dbReference type="InterPro" id="IPR051205">
    <property type="entry name" value="UbiH/COQ6_monooxygenase"/>
</dbReference>
<evidence type="ECO:0000313" key="8">
    <source>
        <dbReference type="EMBL" id="VAW47629.1"/>
    </source>
</evidence>
<evidence type="ECO:0000256" key="5">
    <source>
        <dbReference type="ARBA" id="ARBA00023002"/>
    </source>
</evidence>
<dbReference type="InterPro" id="IPR036188">
    <property type="entry name" value="FAD/NAD-bd_sf"/>
</dbReference>
<dbReference type="GO" id="GO:0006744">
    <property type="term" value="P:ubiquinone biosynthetic process"/>
    <property type="evidence" value="ECO:0007669"/>
    <property type="project" value="InterPro"/>
</dbReference>
<protein>
    <submittedName>
        <fullName evidence="8">2-octaprenyl-6-methoxyphenol hydroxylase</fullName>
        <ecNumber evidence="8">1.14.13.-</ecNumber>
    </submittedName>
</protein>
<dbReference type="GO" id="GO:0071949">
    <property type="term" value="F:FAD binding"/>
    <property type="evidence" value="ECO:0007669"/>
    <property type="project" value="InterPro"/>
</dbReference>
<name>A0A3B0WE34_9ZZZZ</name>
<dbReference type="InterPro" id="IPR002938">
    <property type="entry name" value="FAD-bd"/>
</dbReference>
<dbReference type="NCBIfam" id="TIGR01988">
    <property type="entry name" value="Ubi-OHases"/>
    <property type="match status" value="1"/>
</dbReference>
<evidence type="ECO:0000256" key="4">
    <source>
        <dbReference type="ARBA" id="ARBA00022827"/>
    </source>
</evidence>
<evidence type="ECO:0000259" key="7">
    <source>
        <dbReference type="Pfam" id="PF01494"/>
    </source>
</evidence>
<dbReference type="EC" id="1.14.13.-" evidence="8"/>
<dbReference type="EMBL" id="UOFA01000355">
    <property type="protein sequence ID" value="VAW47629.1"/>
    <property type="molecule type" value="Genomic_DNA"/>
</dbReference>
<evidence type="ECO:0000256" key="2">
    <source>
        <dbReference type="ARBA" id="ARBA00005349"/>
    </source>
</evidence>
<keyword evidence="6" id="KW-0503">Monooxygenase</keyword>
<evidence type="ECO:0000256" key="1">
    <source>
        <dbReference type="ARBA" id="ARBA00001974"/>
    </source>
</evidence>
<feature type="domain" description="FAD-binding" evidence="7">
    <location>
        <begin position="9"/>
        <end position="350"/>
    </location>
</feature>
<dbReference type="InterPro" id="IPR010971">
    <property type="entry name" value="UbiH/COQ6"/>
</dbReference>
<dbReference type="AlphaFoldDB" id="A0A3B0WE34"/>
<comment type="similarity">
    <text evidence="2">Belongs to the UbiH/COQ6 family.</text>
</comment>
<sequence>MPEESKILDTEVAIVGGGLVGMAMAISLAQRDIASVLLEAQSPTETDEEQFDDRTLVINPASQLFWQDLGLWSEIESHTTTIEHVHVSNQGKFGVVKFDKDELKVPQLGHVVAAKTLANTLLKAVKQQTLISYLQPAKLLEFEATESRVKLTVEFADSSRVIAAQLMVGADGVQSPIRTRLNLPTAVKSYQRSAIVCNVTTSQRHQHRAFERLTTDGPMALLPFGNGSGQNRFGFDRFGFVWSLPTAQAEQLLKVDEESFLQQAQQLFGYRAGEFQQLGRRSSYPIYQIKVPVQHAHRVVLMGNAAHAVSPVSAQGLNLAVRGIGRLSEQLHQAKVIGQNLGSDSVLKAYQLASDEDQQRTLNYTDDLMTWFKIDEPFINVMRSLGLVAINASLNLKKTLFNTAGGLR</sequence>
<dbReference type="PRINTS" id="PR00420">
    <property type="entry name" value="RNGMNOXGNASE"/>
</dbReference>
<dbReference type="PANTHER" id="PTHR43876">
    <property type="entry name" value="UBIQUINONE BIOSYNTHESIS MONOOXYGENASE COQ6, MITOCHONDRIAL"/>
    <property type="match status" value="1"/>
</dbReference>
<dbReference type="SUPFAM" id="SSF51905">
    <property type="entry name" value="FAD/NAD(P)-binding domain"/>
    <property type="match status" value="1"/>
</dbReference>
<proteinExistence type="inferred from homology"/>
<keyword evidence="4" id="KW-0274">FAD</keyword>
<accession>A0A3B0WE34</accession>
<dbReference type="Pfam" id="PF01494">
    <property type="entry name" value="FAD_binding_3"/>
    <property type="match status" value="1"/>
</dbReference>
<comment type="cofactor">
    <cofactor evidence="1">
        <name>FAD</name>
        <dbReference type="ChEBI" id="CHEBI:57692"/>
    </cofactor>
</comment>
<dbReference type="Gene3D" id="3.50.50.60">
    <property type="entry name" value="FAD/NAD(P)-binding domain"/>
    <property type="match status" value="2"/>
</dbReference>
<keyword evidence="5 8" id="KW-0560">Oxidoreductase</keyword>
<dbReference type="GO" id="GO:0008681">
    <property type="term" value="F:2-octaprenyl-6-methoxyphenol hydroxylase activity"/>
    <property type="evidence" value="ECO:0007669"/>
    <property type="project" value="TreeGrafter"/>
</dbReference>
<keyword evidence="3" id="KW-0285">Flavoprotein</keyword>
<evidence type="ECO:0000256" key="3">
    <source>
        <dbReference type="ARBA" id="ARBA00022630"/>
    </source>
</evidence>
<gene>
    <name evidence="8" type="ORF">MNBD_GAMMA02-1453</name>
</gene>
<evidence type="ECO:0000256" key="6">
    <source>
        <dbReference type="ARBA" id="ARBA00023033"/>
    </source>
</evidence>
<reference evidence="8" key="1">
    <citation type="submission" date="2018-06" db="EMBL/GenBank/DDBJ databases">
        <authorList>
            <person name="Zhirakovskaya E."/>
        </authorList>
    </citation>
    <scope>NUCLEOTIDE SEQUENCE</scope>
</reference>
<dbReference type="PANTHER" id="PTHR43876:SF8">
    <property type="entry name" value="2-OCTAPRENYL-6-METHOXYPHENOL HYDROXYLASE"/>
    <property type="match status" value="1"/>
</dbReference>